<feature type="compositionally biased region" description="Polar residues" evidence="1">
    <location>
        <begin position="375"/>
        <end position="388"/>
    </location>
</feature>
<feature type="region of interest" description="Disordered" evidence="1">
    <location>
        <begin position="372"/>
        <end position="391"/>
    </location>
</feature>
<evidence type="ECO:0000313" key="3">
    <source>
        <dbReference type="Proteomes" id="UP000054007"/>
    </source>
</evidence>
<dbReference type="Proteomes" id="UP000054007">
    <property type="component" value="Unassembled WGS sequence"/>
</dbReference>
<gene>
    <name evidence="2" type="ORF">CYLTODRAFT_13437</name>
</gene>
<dbReference type="PRINTS" id="PR00853">
    <property type="entry name" value="XPGRADSUPER"/>
</dbReference>
<reference evidence="2 3" key="1">
    <citation type="journal article" date="2015" name="Fungal Genet. Biol.">
        <title>Evolution of novel wood decay mechanisms in Agaricales revealed by the genome sequences of Fistulina hepatica and Cylindrobasidium torrendii.</title>
        <authorList>
            <person name="Floudas D."/>
            <person name="Held B.W."/>
            <person name="Riley R."/>
            <person name="Nagy L.G."/>
            <person name="Koehler G."/>
            <person name="Ransdell A.S."/>
            <person name="Younus H."/>
            <person name="Chow J."/>
            <person name="Chiniquy J."/>
            <person name="Lipzen A."/>
            <person name="Tritt A."/>
            <person name="Sun H."/>
            <person name="Haridas S."/>
            <person name="LaButti K."/>
            <person name="Ohm R.A."/>
            <person name="Kues U."/>
            <person name="Blanchette R.A."/>
            <person name="Grigoriev I.V."/>
            <person name="Minto R.E."/>
            <person name="Hibbett D.S."/>
        </authorList>
    </citation>
    <scope>NUCLEOTIDE SEQUENCE [LARGE SCALE GENOMIC DNA]</scope>
    <source>
        <strain evidence="2 3">FP15055 ss-10</strain>
    </source>
</reference>
<dbReference type="PANTHER" id="PTHR11081:SF75">
    <property type="entry name" value="ENDONUCLEASE, PUTATIVE (AFU_ORTHOLOGUE AFUA_3G13260)-RELATED"/>
    <property type="match status" value="1"/>
</dbReference>
<sequence>MVVVVRHSGYSIWAMLSHSTVYWERTSTGSFKHESCSCNFRYYSTQLDPAASPDADSSDARQIRRTLWSRIIIVFPLLLPPSVPMGAKRYWEMLSNGYGVDVESIKLPTYATRGFLENSGNVRAIRMAIDARGVLHRAGYAGGKFSSTIADRGCLFNIICAFRSIPMLSLFVFDGASRRGVKRGRRVTGNPHNLEESMQDLLDAFGMEWARPDGEADREFSFILKYGMADCVLTDDNDALPHGITHVYRPAVNVTGQKTSSIHKFLNGVLYTTNASKSISDHIFVSICLGSDGDTGLSGVGPALVEILCAFQHHDTLIQCAQYTPENFESARAVFLAAMRSSCMAHSSGRVRAITFPASFPSKTIIQRYLVNPPGDSTGQHQSQSPDYSTPPCLPRISHWMAGNLTGCRNMKTLYHRASWDTTTTSRTSRHLRITLR</sequence>
<evidence type="ECO:0000313" key="2">
    <source>
        <dbReference type="EMBL" id="KIY67163.1"/>
    </source>
</evidence>
<dbReference type="Gene3D" id="3.40.50.1010">
    <property type="entry name" value="5'-nuclease"/>
    <property type="match status" value="1"/>
</dbReference>
<name>A0A0D7B983_9AGAR</name>
<dbReference type="STRING" id="1314674.A0A0D7B983"/>
<accession>A0A0D7B983</accession>
<dbReference type="AlphaFoldDB" id="A0A0D7B983"/>
<evidence type="ECO:0000256" key="1">
    <source>
        <dbReference type="SAM" id="MobiDB-lite"/>
    </source>
</evidence>
<dbReference type="GO" id="GO:0017108">
    <property type="term" value="F:5'-flap endonuclease activity"/>
    <property type="evidence" value="ECO:0007669"/>
    <property type="project" value="TreeGrafter"/>
</dbReference>
<proteinExistence type="predicted"/>
<protein>
    <submittedName>
        <fullName evidence="2">Uncharacterized protein</fullName>
    </submittedName>
</protein>
<keyword evidence="3" id="KW-1185">Reference proteome</keyword>
<organism evidence="2 3">
    <name type="scientific">Cylindrobasidium torrendii FP15055 ss-10</name>
    <dbReference type="NCBI Taxonomy" id="1314674"/>
    <lineage>
        <taxon>Eukaryota</taxon>
        <taxon>Fungi</taxon>
        <taxon>Dikarya</taxon>
        <taxon>Basidiomycota</taxon>
        <taxon>Agaricomycotina</taxon>
        <taxon>Agaricomycetes</taxon>
        <taxon>Agaricomycetidae</taxon>
        <taxon>Agaricales</taxon>
        <taxon>Marasmiineae</taxon>
        <taxon>Physalacriaceae</taxon>
        <taxon>Cylindrobasidium</taxon>
    </lineage>
</organism>
<dbReference type="PANTHER" id="PTHR11081">
    <property type="entry name" value="FLAP ENDONUCLEASE FAMILY MEMBER"/>
    <property type="match status" value="1"/>
</dbReference>
<dbReference type="InterPro" id="IPR029060">
    <property type="entry name" value="PIN-like_dom_sf"/>
</dbReference>
<dbReference type="InterPro" id="IPR006084">
    <property type="entry name" value="XPG/Rad2"/>
</dbReference>
<dbReference type="EMBL" id="KN880533">
    <property type="protein sequence ID" value="KIY67163.1"/>
    <property type="molecule type" value="Genomic_DNA"/>
</dbReference>
<dbReference type="SUPFAM" id="SSF88723">
    <property type="entry name" value="PIN domain-like"/>
    <property type="match status" value="1"/>
</dbReference>